<evidence type="ECO:0000313" key="8">
    <source>
        <dbReference type="EMBL" id="WGZ91737.1"/>
    </source>
</evidence>
<reference evidence="8" key="1">
    <citation type="journal article" date="2023" name="Int. J. Mol. Sci.">
        <title>Metagenomics Revealed a New Genus 'Candidatus Thiocaldithrix dubininis' gen. nov., sp. nov. and a New Species 'Candidatus Thiothrix putei' sp. nov. in the Family Thiotrichaceae, Some Members of Which Have Traits of Both Na+- and H+-Motive Energetics.</title>
        <authorList>
            <person name="Ravin N.V."/>
            <person name="Muntyan M.S."/>
            <person name="Smolyakov D.D."/>
            <person name="Rudenko T.S."/>
            <person name="Beletsky A.V."/>
            <person name="Mardanov A.V."/>
            <person name="Grabovich M.Y."/>
        </authorList>
    </citation>
    <scope>NUCLEOTIDE SEQUENCE</scope>
    <source>
        <strain evidence="8">GKL-01</strain>
    </source>
</reference>
<evidence type="ECO:0000256" key="3">
    <source>
        <dbReference type="ARBA" id="ARBA00022963"/>
    </source>
</evidence>
<feature type="active site" description="Nucleophile" evidence="6">
    <location>
        <position position="60"/>
    </location>
</feature>
<dbReference type="Pfam" id="PF07244">
    <property type="entry name" value="POTRA"/>
    <property type="match status" value="1"/>
</dbReference>
<protein>
    <submittedName>
        <fullName evidence="8">Patatin-like phospholipase family protein</fullName>
    </submittedName>
</protein>
<dbReference type="InterPro" id="IPR016035">
    <property type="entry name" value="Acyl_Trfase/lysoPLipase"/>
</dbReference>
<evidence type="ECO:0000256" key="2">
    <source>
        <dbReference type="ARBA" id="ARBA00022801"/>
    </source>
</evidence>
<dbReference type="KEGG" id="tdu:QJT80_04490"/>
<dbReference type="Gene3D" id="3.10.20.310">
    <property type="entry name" value="membrane protein fhac"/>
    <property type="match status" value="1"/>
</dbReference>
<dbReference type="InterPro" id="IPR010827">
    <property type="entry name" value="BamA/TamA_POTRA"/>
</dbReference>
<keyword evidence="2 6" id="KW-0378">Hydrolase</keyword>
<dbReference type="PROSITE" id="PS51635">
    <property type="entry name" value="PNPLA"/>
    <property type="match status" value="1"/>
</dbReference>
<dbReference type="EMBL" id="CP124755">
    <property type="protein sequence ID" value="WGZ91737.1"/>
    <property type="molecule type" value="Genomic_DNA"/>
</dbReference>
<feature type="domain" description="PNPLA" evidence="7">
    <location>
        <begin position="27"/>
        <end position="219"/>
    </location>
</feature>
<dbReference type="GO" id="GO:0016787">
    <property type="term" value="F:hydrolase activity"/>
    <property type="evidence" value="ECO:0007669"/>
    <property type="project" value="UniProtKB-UniRule"/>
</dbReference>
<evidence type="ECO:0000256" key="5">
    <source>
        <dbReference type="ARBA" id="ARBA00023136"/>
    </source>
</evidence>
<feature type="short sequence motif" description="GXSXG" evidence="6">
    <location>
        <begin position="58"/>
        <end position="62"/>
    </location>
</feature>
<organism evidence="8">
    <name type="scientific">Candidatus Thiocaldithrix dubininis</name>
    <dbReference type="NCBI Taxonomy" id="3080823"/>
    <lineage>
        <taxon>Bacteria</taxon>
        <taxon>Pseudomonadati</taxon>
        <taxon>Pseudomonadota</taxon>
        <taxon>Gammaproteobacteria</taxon>
        <taxon>Thiotrichales</taxon>
        <taxon>Thiotrichaceae</taxon>
        <taxon>Candidatus Thiocaldithrix</taxon>
    </lineage>
</organism>
<accession>A0AA95H6G3</accession>
<dbReference type="SUPFAM" id="SSF52151">
    <property type="entry name" value="FabD/lysophospholipase-like"/>
    <property type="match status" value="1"/>
</dbReference>
<reference evidence="8" key="2">
    <citation type="submission" date="2023-04" db="EMBL/GenBank/DDBJ databases">
        <authorList>
            <person name="Beletskiy A.V."/>
            <person name="Mardanov A.V."/>
            <person name="Ravin N.V."/>
        </authorList>
    </citation>
    <scope>NUCLEOTIDE SEQUENCE</scope>
    <source>
        <strain evidence="8">GKL-01</strain>
    </source>
</reference>
<evidence type="ECO:0000256" key="4">
    <source>
        <dbReference type="ARBA" id="ARBA00023098"/>
    </source>
</evidence>
<dbReference type="GO" id="GO:0019867">
    <property type="term" value="C:outer membrane"/>
    <property type="evidence" value="ECO:0007669"/>
    <property type="project" value="InterPro"/>
</dbReference>
<dbReference type="InterPro" id="IPR000184">
    <property type="entry name" value="Bac_surfAg_D15"/>
</dbReference>
<comment type="subcellular location">
    <subcellularLocation>
        <location evidence="1">Membrane</location>
    </subcellularLocation>
</comment>
<evidence type="ECO:0000256" key="6">
    <source>
        <dbReference type="PROSITE-ProRule" id="PRU01161"/>
    </source>
</evidence>
<comment type="caution">
    <text evidence="6">Lacks conserved residue(s) required for the propagation of feature annotation.</text>
</comment>
<dbReference type="AlphaFoldDB" id="A0AA95H6G3"/>
<keyword evidence="3 6" id="KW-0442">Lipid degradation</keyword>
<dbReference type="PANTHER" id="PTHR14226:SF29">
    <property type="entry name" value="NEUROPATHY TARGET ESTERASE SWS"/>
    <property type="match status" value="1"/>
</dbReference>
<keyword evidence="5" id="KW-0472">Membrane</keyword>
<keyword evidence="4 6" id="KW-0443">Lipid metabolism</keyword>
<dbReference type="InterPro" id="IPR002641">
    <property type="entry name" value="PNPLA_dom"/>
</dbReference>
<dbReference type="Gene3D" id="2.40.160.50">
    <property type="entry name" value="membrane protein fhac: a member of the omp85/tpsb transporter family"/>
    <property type="match status" value="1"/>
</dbReference>
<feature type="active site" description="Proton acceptor" evidence="6">
    <location>
        <position position="206"/>
    </location>
</feature>
<dbReference type="Pfam" id="PF01103">
    <property type="entry name" value="Omp85"/>
    <property type="match status" value="1"/>
</dbReference>
<dbReference type="Proteomes" id="UP001300672">
    <property type="component" value="Chromosome"/>
</dbReference>
<proteinExistence type="predicted"/>
<feature type="short sequence motif" description="GXGXXG" evidence="6">
    <location>
        <begin position="31"/>
        <end position="36"/>
    </location>
</feature>
<gene>
    <name evidence="8" type="ORF">QJT80_04490</name>
</gene>
<evidence type="ECO:0000256" key="1">
    <source>
        <dbReference type="ARBA" id="ARBA00004370"/>
    </source>
</evidence>
<dbReference type="PANTHER" id="PTHR14226">
    <property type="entry name" value="NEUROPATHY TARGET ESTERASE/SWISS CHEESE D.MELANOGASTER"/>
    <property type="match status" value="1"/>
</dbReference>
<name>A0AA95H6G3_9GAMM</name>
<dbReference type="InterPro" id="IPR050301">
    <property type="entry name" value="NTE"/>
</dbReference>
<evidence type="ECO:0000259" key="7">
    <source>
        <dbReference type="PROSITE" id="PS51635"/>
    </source>
</evidence>
<sequence length="730" mass="79607">MKILLKLLIVYFILTINIAEARPKIGLVLGGGGAAGVSHIGVLKVLEANHIPVDVVAGNSMGAIIGSLYASGMPVAEIEKVAKELDWFRLFQDDPNYQLKDFQQKQQASDFFSTARLGVDKKGVKLSGGVVNGQRLMFELRRLLAPVANINEFDKLPIPFRAVATDIRTGEAVVLKKGNLPLAVRASMSIPGIFAPVTIDNRLLVDGLVSNNVPVDLARDMGADIVIVSRIPAGKPRELNSAIDITLQTIDLLVRKASEAQLASLSPQDILIEPPIGDINSLDFARVKETIPLGEQGALAKLPQLLALAQQVGGNDAPNLARTPPAIEPSNDVFTIHQVSIRNDSVLNNSIVERKLAIKDGQQVSHSQLQKALDRVYGLGYFRMVDYDLKPQADGRYDLHIITQKSELGDQRLNIGFALGDDFDGDTRYQAGVKYTKRDLTDKGTELRVQGIIGERILAKGEIYHPLQDEKQRFIAPKVWYQERNAVVVNDNHQTAELRSHELGAELDVGREIGNTAEAKAGVFYQRTRPTVKTGEFAIPDNSIHEAGVKLQYQADSLDSVDFPTKGGRASASLTQGVKAIGSDHNYTQVEVEGERVWSIQDKHRLIASGHAVAKNDNDNGLQYASNSTLQTGRLAFPSKDQWLGNYTAEGAVTYMRQIAEVPKVAKVHAGVAAGVGQQWQRKDDVNVGDLRKAGTVFIGGETPVGPAFVGVRKVEGMDKQFYFNLGKDF</sequence>
<dbReference type="GO" id="GO:0016042">
    <property type="term" value="P:lipid catabolic process"/>
    <property type="evidence" value="ECO:0007669"/>
    <property type="project" value="UniProtKB-UniRule"/>
</dbReference>
<dbReference type="Pfam" id="PF01734">
    <property type="entry name" value="Patatin"/>
    <property type="match status" value="1"/>
</dbReference>
<dbReference type="Gene3D" id="3.40.1090.10">
    <property type="entry name" value="Cytosolic phospholipase A2 catalytic domain"/>
    <property type="match status" value="2"/>
</dbReference>
<dbReference type="CDD" id="cd07205">
    <property type="entry name" value="Pat_PNPLA6_PNPLA7_NTE1_like"/>
    <property type="match status" value="1"/>
</dbReference>